<sequence length="202" mass="21946">MIGEYDPWADPPDRPWNLISTANALMGLIYVHGIAGWGLDLADVPPQNVTVDGSVTTYFVPTPHLPLTRPFRDLGVPDCLVDVADGLLRPIVDAGYRRHDRPGDSRPYLSDGRIRRDGQEEPPPSEVDEDLARDDRQSDKRTHDRRAAADEQPAADDLASSASVDDSDAGEPADVTDTDTDDADTDHTDTDDTAADEASADE</sequence>
<feature type="region of interest" description="Disordered" evidence="1">
    <location>
        <begin position="96"/>
        <end position="202"/>
    </location>
</feature>
<proteinExistence type="predicted"/>
<gene>
    <name evidence="3" type="ORF">OY187_05655</name>
</gene>
<protein>
    <submittedName>
        <fullName evidence="3">PE-PPE domain-containing protein</fullName>
    </submittedName>
</protein>
<evidence type="ECO:0000313" key="3">
    <source>
        <dbReference type="EMBL" id="MCZ0727523.1"/>
    </source>
</evidence>
<feature type="compositionally biased region" description="Low complexity" evidence="1">
    <location>
        <begin position="155"/>
        <end position="164"/>
    </location>
</feature>
<dbReference type="InterPro" id="IPR013228">
    <property type="entry name" value="PE-PPE_C"/>
</dbReference>
<feature type="compositionally biased region" description="Acidic residues" evidence="1">
    <location>
        <begin position="191"/>
        <end position="202"/>
    </location>
</feature>
<name>A0ABT4HBE8_MYCIR</name>
<dbReference type="EMBL" id="JAPQYE010000002">
    <property type="protein sequence ID" value="MCZ0727523.1"/>
    <property type="molecule type" value="Genomic_DNA"/>
</dbReference>
<dbReference type="RefSeq" id="WP_268785541.1">
    <property type="nucleotide sequence ID" value="NZ_JAPQYE010000002.1"/>
</dbReference>
<keyword evidence="4" id="KW-1185">Reference proteome</keyword>
<feature type="domain" description="PE-PPE" evidence="2">
    <location>
        <begin position="3"/>
        <end position="96"/>
    </location>
</feature>
<reference evidence="3" key="1">
    <citation type="submission" date="2022-12" db="EMBL/GenBank/DDBJ databases">
        <title>Whole genome sequence of Mycolicibacterium iranicum strain SBH312.</title>
        <authorList>
            <person name="Jani J."/>
            <person name="Arifin Mustapha Z."/>
            <person name="Ahmed K."/>
            <person name="Kai Ling C."/>
        </authorList>
    </citation>
    <scope>NUCLEOTIDE SEQUENCE</scope>
    <source>
        <strain evidence="3">SBH312</strain>
    </source>
</reference>
<comment type="caution">
    <text evidence="3">The sequence shown here is derived from an EMBL/GenBank/DDBJ whole genome shotgun (WGS) entry which is preliminary data.</text>
</comment>
<evidence type="ECO:0000256" key="1">
    <source>
        <dbReference type="SAM" id="MobiDB-lite"/>
    </source>
</evidence>
<dbReference type="Proteomes" id="UP001084650">
    <property type="component" value="Unassembled WGS sequence"/>
</dbReference>
<evidence type="ECO:0000313" key="4">
    <source>
        <dbReference type="Proteomes" id="UP001084650"/>
    </source>
</evidence>
<organism evidence="3 4">
    <name type="scientific">Mycolicibacterium iranicum</name>
    <name type="common">Mycobacterium iranicum</name>
    <dbReference type="NCBI Taxonomy" id="912594"/>
    <lineage>
        <taxon>Bacteria</taxon>
        <taxon>Bacillati</taxon>
        <taxon>Actinomycetota</taxon>
        <taxon>Actinomycetes</taxon>
        <taxon>Mycobacteriales</taxon>
        <taxon>Mycobacteriaceae</taxon>
        <taxon>Mycolicibacterium</taxon>
    </lineage>
</organism>
<evidence type="ECO:0000259" key="2">
    <source>
        <dbReference type="Pfam" id="PF08237"/>
    </source>
</evidence>
<feature type="compositionally biased region" description="Acidic residues" evidence="1">
    <location>
        <begin position="165"/>
        <end position="184"/>
    </location>
</feature>
<feature type="compositionally biased region" description="Basic and acidic residues" evidence="1">
    <location>
        <begin position="133"/>
        <end position="149"/>
    </location>
</feature>
<accession>A0ABT4HBE8</accession>
<dbReference type="Pfam" id="PF08237">
    <property type="entry name" value="PE-PPE"/>
    <property type="match status" value="1"/>
</dbReference>